<dbReference type="AlphaFoldDB" id="A0A835T4A4"/>
<protein>
    <submittedName>
        <fullName evidence="1">Uncharacterized protein</fullName>
    </submittedName>
</protein>
<evidence type="ECO:0000313" key="1">
    <source>
        <dbReference type="EMBL" id="KAG2435768.1"/>
    </source>
</evidence>
<organism evidence="1 2">
    <name type="scientific">Chlamydomonas incerta</name>
    <dbReference type="NCBI Taxonomy" id="51695"/>
    <lineage>
        <taxon>Eukaryota</taxon>
        <taxon>Viridiplantae</taxon>
        <taxon>Chlorophyta</taxon>
        <taxon>core chlorophytes</taxon>
        <taxon>Chlorophyceae</taxon>
        <taxon>CS clade</taxon>
        <taxon>Chlamydomonadales</taxon>
        <taxon>Chlamydomonadaceae</taxon>
        <taxon>Chlamydomonas</taxon>
    </lineage>
</organism>
<keyword evidence="2" id="KW-1185">Reference proteome</keyword>
<gene>
    <name evidence="1" type="ORF">HXX76_006964</name>
</gene>
<dbReference type="EMBL" id="JAEHOC010000014">
    <property type="protein sequence ID" value="KAG2435768.1"/>
    <property type="molecule type" value="Genomic_DNA"/>
</dbReference>
<sequence>MQAAAAGAAIDLQLQQLQQGQQALLQGQQAMQQQLQQILQLLQQGEQQLGPQARQQITEARVMAARAWNATQTHGVFLAQVPIAPPAAAGAGAGAGHAA</sequence>
<name>A0A835T4A4_CHLIN</name>
<comment type="caution">
    <text evidence="1">The sequence shown here is derived from an EMBL/GenBank/DDBJ whole genome shotgun (WGS) entry which is preliminary data.</text>
</comment>
<evidence type="ECO:0000313" key="2">
    <source>
        <dbReference type="Proteomes" id="UP000650467"/>
    </source>
</evidence>
<accession>A0A835T4A4</accession>
<dbReference type="Proteomes" id="UP000650467">
    <property type="component" value="Unassembled WGS sequence"/>
</dbReference>
<reference evidence="1" key="1">
    <citation type="journal article" date="2020" name="bioRxiv">
        <title>Comparative genomics of Chlamydomonas.</title>
        <authorList>
            <person name="Craig R.J."/>
            <person name="Hasan A.R."/>
            <person name="Ness R.W."/>
            <person name="Keightley P.D."/>
        </authorList>
    </citation>
    <scope>NUCLEOTIDE SEQUENCE</scope>
    <source>
        <strain evidence="1">SAG 7.73</strain>
    </source>
</reference>
<proteinExistence type="predicted"/>